<dbReference type="PANTHER" id="PTHR31131:SF6">
    <property type="entry name" value="CASTOR ACT DOMAIN-CONTAINING PROTEIN"/>
    <property type="match status" value="1"/>
</dbReference>
<feature type="domain" description="CASTOR ACT" evidence="2">
    <location>
        <begin position="307"/>
        <end position="363"/>
    </location>
</feature>
<organism evidence="3 4">
    <name type="scientific">Rhizophlyctis rosea</name>
    <dbReference type="NCBI Taxonomy" id="64517"/>
    <lineage>
        <taxon>Eukaryota</taxon>
        <taxon>Fungi</taxon>
        <taxon>Fungi incertae sedis</taxon>
        <taxon>Chytridiomycota</taxon>
        <taxon>Chytridiomycota incertae sedis</taxon>
        <taxon>Chytridiomycetes</taxon>
        <taxon>Rhizophlyctidales</taxon>
        <taxon>Rhizophlyctidaceae</taxon>
        <taxon>Rhizophlyctis</taxon>
    </lineage>
</organism>
<name>A0AAD5WZ96_9FUNG</name>
<keyword evidence="4" id="KW-1185">Reference proteome</keyword>
<dbReference type="PANTHER" id="PTHR31131">
    <property type="entry name" value="CHROMOSOME 1, WHOLE GENOME SHOTGUN SEQUENCE"/>
    <property type="match status" value="1"/>
</dbReference>
<dbReference type="EMBL" id="JADGJD010001158">
    <property type="protein sequence ID" value="KAJ3046488.1"/>
    <property type="molecule type" value="Genomic_DNA"/>
</dbReference>
<sequence length="478" mass="52313">MAGSISILPVRLKLLTLPKESLPGIMHAVVRNLYFRRRDTFFSYTENSLEVSIVADVETVARDFPKPAACPGLVVCEDPFRALQIDSEYNGLEDSGKRINQLSAPLARAGISIFYLSTYQTDFVFVKEKRIPLVISVLESTGFEFADLEDLDIPLTPTSTPASTTTPEPSLSASFEPPSHMMDRTNGSVSPRSLASSRAGDHAIVDPRLLDKKLVPGNTLRLVGLNREYVEGWAMKIVRIIFYPEVLLDGRRGSRASTSVDHRLFSYTSTEEGISLVADETVLEQFSEHMLNMSVTPRPLKCIQVDLTAQGMEASGTDRYGIVYSMADPLAAGGINLLFLSTFMTSNVLVSAADLPRALAILHVVKEDAALKSPISTPKASPNESEFESRSEQSGDFFGEWEDDQNGRSERDEEDCRVESSDEEEGKDGGLVYGSEDWEEEGEGDSGSGSGEEGAEEVRKAFEGRGVAIATKEVRELG</sequence>
<dbReference type="InterPro" id="IPR051719">
    <property type="entry name" value="CASTOR_mTORC1"/>
</dbReference>
<dbReference type="InterPro" id="IPR045865">
    <property type="entry name" value="ACT-like_dom_sf"/>
</dbReference>
<dbReference type="Gene3D" id="3.30.2130.10">
    <property type="entry name" value="VC0802-like"/>
    <property type="match status" value="2"/>
</dbReference>
<protein>
    <recommendedName>
        <fullName evidence="2">CASTOR ACT domain-containing protein</fullName>
    </recommendedName>
</protein>
<evidence type="ECO:0000259" key="2">
    <source>
        <dbReference type="Pfam" id="PF13840"/>
    </source>
</evidence>
<feature type="compositionally biased region" description="Low complexity" evidence="1">
    <location>
        <begin position="156"/>
        <end position="174"/>
    </location>
</feature>
<comment type="caution">
    <text evidence="3">The sequence shown here is derived from an EMBL/GenBank/DDBJ whole genome shotgun (WGS) entry which is preliminary data.</text>
</comment>
<dbReference type="GO" id="GO:0006520">
    <property type="term" value="P:amino acid metabolic process"/>
    <property type="evidence" value="ECO:0007669"/>
    <property type="project" value="UniProtKB-ARBA"/>
</dbReference>
<feature type="domain" description="CASTOR ACT" evidence="2">
    <location>
        <begin position="76"/>
        <end position="139"/>
    </location>
</feature>
<dbReference type="Proteomes" id="UP001212841">
    <property type="component" value="Unassembled WGS sequence"/>
</dbReference>
<feature type="region of interest" description="Disordered" evidence="1">
    <location>
        <begin position="156"/>
        <end position="193"/>
    </location>
</feature>
<dbReference type="AlphaFoldDB" id="A0AAD5WZ96"/>
<evidence type="ECO:0000313" key="3">
    <source>
        <dbReference type="EMBL" id="KAJ3046488.1"/>
    </source>
</evidence>
<reference evidence="3" key="1">
    <citation type="submission" date="2020-05" db="EMBL/GenBank/DDBJ databases">
        <title>Phylogenomic resolution of chytrid fungi.</title>
        <authorList>
            <person name="Stajich J.E."/>
            <person name="Amses K."/>
            <person name="Simmons R."/>
            <person name="Seto K."/>
            <person name="Myers J."/>
            <person name="Bonds A."/>
            <person name="Quandt C.A."/>
            <person name="Barry K."/>
            <person name="Liu P."/>
            <person name="Grigoriev I."/>
            <person name="Longcore J.E."/>
            <person name="James T.Y."/>
        </authorList>
    </citation>
    <scope>NUCLEOTIDE SEQUENCE</scope>
    <source>
        <strain evidence="3">JEL0318</strain>
    </source>
</reference>
<dbReference type="Pfam" id="PF13840">
    <property type="entry name" value="ACT_7"/>
    <property type="match status" value="2"/>
</dbReference>
<dbReference type="SUPFAM" id="SSF55021">
    <property type="entry name" value="ACT-like"/>
    <property type="match status" value="2"/>
</dbReference>
<evidence type="ECO:0000256" key="1">
    <source>
        <dbReference type="SAM" id="MobiDB-lite"/>
    </source>
</evidence>
<feature type="region of interest" description="Disordered" evidence="1">
    <location>
        <begin position="372"/>
        <end position="467"/>
    </location>
</feature>
<gene>
    <name evidence="3" type="ORF">HK097_000816</name>
</gene>
<proteinExistence type="predicted"/>
<dbReference type="GO" id="GO:0046394">
    <property type="term" value="P:carboxylic acid biosynthetic process"/>
    <property type="evidence" value="ECO:0007669"/>
    <property type="project" value="UniProtKB-ARBA"/>
</dbReference>
<accession>A0AAD5WZ96</accession>
<dbReference type="InterPro" id="IPR027795">
    <property type="entry name" value="CASTOR_ACT_dom"/>
</dbReference>
<feature type="compositionally biased region" description="Polar residues" evidence="1">
    <location>
        <begin position="374"/>
        <end position="384"/>
    </location>
</feature>
<feature type="compositionally biased region" description="Acidic residues" evidence="1">
    <location>
        <begin position="412"/>
        <end position="426"/>
    </location>
</feature>
<evidence type="ECO:0000313" key="4">
    <source>
        <dbReference type="Proteomes" id="UP001212841"/>
    </source>
</evidence>